<evidence type="ECO:0000256" key="6">
    <source>
        <dbReference type="ARBA" id="ARBA00022723"/>
    </source>
</evidence>
<dbReference type="PRINTS" id="PR00083">
    <property type="entry name" value="HOLDHDRGNASE"/>
</dbReference>
<keyword evidence="11 12" id="KW-0520">NAD</keyword>
<dbReference type="PANTHER" id="PTHR21256">
    <property type="entry name" value="HISTIDINOL DEHYDROGENASE HDH"/>
    <property type="match status" value="1"/>
</dbReference>
<keyword evidence="8 11" id="KW-0560">Oxidoreductase</keyword>
<dbReference type="HAMAP" id="MF_01024">
    <property type="entry name" value="HisD"/>
    <property type="match status" value="1"/>
</dbReference>
<evidence type="ECO:0000256" key="8">
    <source>
        <dbReference type="ARBA" id="ARBA00023002"/>
    </source>
</evidence>
<comment type="function">
    <text evidence="1 11 12">Catalyzes the sequential NAD-dependent oxidations of L-histidinol to L-histidinaldehyde and then to L-histidine.</text>
</comment>
<dbReference type="EC" id="1.1.1.23" evidence="4 11"/>
<sequence length="418" mass="45440">MIVSKDFILNLERKKSLEDVFQVVREIIDRVKRDGDKALLEITNEIDGVDLKYIRVPEEEFDKAYDVVEDPVIDALELAKENISNFHSITSVDRDIRLDFDHMILGKKYTPINSAGIYIPGGRASYPSTALMAGIPAKIAGVKRLVACTPPNKEGRVNALTLVACDIVEFDEVYAVGGAQAISALAYGTETIERVDKIAGPGNKYVTAAKLLVQNDVAIDMPAGPSEILVIADETANTEFIAYDVCAQLEHDPSSIAVVLCTTEKLAKEIETRVGDLANEQMSSNFYTCVADIDTAIAISNSFAPEHLTMVFEGAEDRIDEIENAGSVFIGNHSPVASGDYASGTNHILPTSGYAKIYSGLSVETFLKHITYQMIKPEGLKMIGHAIMKLAEAEGLPFHKKSVKVRLKEDPKGGDSGV</sequence>
<feature type="binding site" evidence="11 16">
    <location>
        <position position="251"/>
    </location>
    <ligand>
        <name>Zn(2+)</name>
        <dbReference type="ChEBI" id="CHEBI:29105"/>
    </ligand>
</feature>
<gene>
    <name evidence="11" type="primary">hisD</name>
    <name evidence="18" type="ORF">Asulf_01591</name>
</gene>
<feature type="binding site" evidence="11 15">
    <location>
        <position position="307"/>
    </location>
    <ligand>
        <name>substrate</name>
    </ligand>
</feature>
<dbReference type="SUPFAM" id="SSF53720">
    <property type="entry name" value="ALDH-like"/>
    <property type="match status" value="1"/>
</dbReference>
<dbReference type="UniPathway" id="UPA00031">
    <property type="reaction ID" value="UER00014"/>
</dbReference>
<dbReference type="STRING" id="387631.Asulf_01591"/>
<evidence type="ECO:0000256" key="7">
    <source>
        <dbReference type="ARBA" id="ARBA00022833"/>
    </source>
</evidence>
<dbReference type="HOGENOM" id="CLU_006732_3_0_2"/>
<keyword evidence="6 11" id="KW-0479">Metal-binding</keyword>
<dbReference type="GO" id="GO:0005737">
    <property type="term" value="C:cytoplasm"/>
    <property type="evidence" value="ECO:0007669"/>
    <property type="project" value="TreeGrafter"/>
</dbReference>
<dbReference type="InterPro" id="IPR016161">
    <property type="entry name" value="Ald_DH/histidinol_DH"/>
</dbReference>
<dbReference type="KEGG" id="ast:Asulf_01591"/>
<accession>N0BEY6</accession>
<dbReference type="NCBIfam" id="TIGR00069">
    <property type="entry name" value="hisD"/>
    <property type="match status" value="1"/>
</dbReference>
<proteinExistence type="inferred from homology"/>
<dbReference type="GeneID" id="15393226"/>
<dbReference type="FunFam" id="3.40.50.1980:FF:000026">
    <property type="entry name" value="Histidinol dehydrogenase"/>
    <property type="match status" value="1"/>
</dbReference>
<feature type="binding site" evidence="11 14">
    <location>
        <position position="180"/>
    </location>
    <ligand>
        <name>NAD(+)</name>
        <dbReference type="ChEBI" id="CHEBI:57540"/>
    </ligand>
</feature>
<protein>
    <recommendedName>
        <fullName evidence="5 11">Histidinol dehydrogenase</fullName>
        <shortName evidence="11 12">HDH</shortName>
        <ecNumber evidence="4 11">1.1.1.23</ecNumber>
    </recommendedName>
</protein>
<dbReference type="GO" id="GO:0004399">
    <property type="term" value="F:histidinol dehydrogenase activity"/>
    <property type="evidence" value="ECO:0007669"/>
    <property type="project" value="UniProtKB-UniRule"/>
</dbReference>
<evidence type="ECO:0000256" key="15">
    <source>
        <dbReference type="PIRSR" id="PIRSR000099-3"/>
    </source>
</evidence>
<evidence type="ECO:0000313" key="19">
    <source>
        <dbReference type="Proteomes" id="UP000013307"/>
    </source>
</evidence>
<feature type="binding site" evidence="11 15">
    <location>
        <position position="251"/>
    </location>
    <ligand>
        <name>substrate</name>
    </ligand>
</feature>
<dbReference type="PANTHER" id="PTHR21256:SF2">
    <property type="entry name" value="HISTIDINE BIOSYNTHESIS TRIFUNCTIONAL PROTEIN"/>
    <property type="match status" value="1"/>
</dbReference>
<organism evidence="18 19">
    <name type="scientific">Archaeoglobus sulfaticallidus PM70-1</name>
    <dbReference type="NCBI Taxonomy" id="387631"/>
    <lineage>
        <taxon>Archaea</taxon>
        <taxon>Methanobacteriati</taxon>
        <taxon>Methanobacteriota</taxon>
        <taxon>Archaeoglobi</taxon>
        <taxon>Archaeoglobales</taxon>
        <taxon>Archaeoglobaceae</taxon>
        <taxon>Archaeoglobus</taxon>
    </lineage>
</organism>
<evidence type="ECO:0000313" key="18">
    <source>
        <dbReference type="EMBL" id="AGK61568.1"/>
    </source>
</evidence>
<evidence type="ECO:0000256" key="9">
    <source>
        <dbReference type="ARBA" id="ARBA00023102"/>
    </source>
</evidence>
<evidence type="ECO:0000256" key="14">
    <source>
        <dbReference type="PIRSR" id="PIRSR000099-2"/>
    </source>
</evidence>
<evidence type="ECO:0000256" key="4">
    <source>
        <dbReference type="ARBA" id="ARBA00012965"/>
    </source>
</evidence>
<dbReference type="Gene3D" id="3.40.50.1980">
    <property type="entry name" value="Nitrogenase molybdenum iron protein domain"/>
    <property type="match status" value="2"/>
</dbReference>
<evidence type="ECO:0000256" key="12">
    <source>
        <dbReference type="PIRNR" id="PIRNR000099"/>
    </source>
</evidence>
<evidence type="ECO:0000256" key="5">
    <source>
        <dbReference type="ARBA" id="ARBA00016531"/>
    </source>
</evidence>
<reference evidence="18 19" key="1">
    <citation type="journal article" date="2013" name="Genome Announc.">
        <title>Complete Genome Sequence of the Thermophilic and Facultatively Chemolithoautotrophic Sulfate Reducer Archaeoglobus sulfaticallidus Strain PM70-1T.</title>
        <authorList>
            <person name="Stokke R."/>
            <person name="Hocking W.P."/>
            <person name="Steinsbu B.O."/>
            <person name="Steen I.H."/>
        </authorList>
    </citation>
    <scope>NUCLEOTIDE SEQUENCE [LARGE SCALE GENOMIC DNA]</scope>
    <source>
        <strain evidence="18">PM70-1</strain>
    </source>
</reference>
<comment type="similarity">
    <text evidence="3 11 12 17">Belongs to the histidinol dehydrogenase family.</text>
</comment>
<feature type="binding site" evidence="11 15">
    <location>
        <position position="340"/>
    </location>
    <ligand>
        <name>substrate</name>
    </ligand>
</feature>
<feature type="active site" description="Proton acceptor" evidence="11 13">
    <location>
        <position position="306"/>
    </location>
</feature>
<name>N0BEY6_9EURY</name>
<dbReference type="RefSeq" id="WP_015591166.1">
    <property type="nucleotide sequence ID" value="NC_021169.1"/>
</dbReference>
<dbReference type="Gene3D" id="1.20.5.1300">
    <property type="match status" value="1"/>
</dbReference>
<dbReference type="AlphaFoldDB" id="N0BEY6"/>
<evidence type="ECO:0000256" key="10">
    <source>
        <dbReference type="ARBA" id="ARBA00049489"/>
    </source>
</evidence>
<evidence type="ECO:0000256" key="1">
    <source>
        <dbReference type="ARBA" id="ARBA00003850"/>
    </source>
</evidence>
<dbReference type="Pfam" id="PF00815">
    <property type="entry name" value="Histidinol_dh"/>
    <property type="match status" value="1"/>
</dbReference>
<feature type="binding site" evidence="11 15">
    <location>
        <position position="394"/>
    </location>
    <ligand>
        <name>substrate</name>
    </ligand>
</feature>
<evidence type="ECO:0000256" key="2">
    <source>
        <dbReference type="ARBA" id="ARBA00004940"/>
    </source>
</evidence>
<comment type="catalytic activity">
    <reaction evidence="10 11 12">
        <text>L-histidinol + 2 NAD(+) + H2O = L-histidine + 2 NADH + 3 H(+)</text>
        <dbReference type="Rhea" id="RHEA:20641"/>
        <dbReference type="ChEBI" id="CHEBI:15377"/>
        <dbReference type="ChEBI" id="CHEBI:15378"/>
        <dbReference type="ChEBI" id="CHEBI:57540"/>
        <dbReference type="ChEBI" id="CHEBI:57595"/>
        <dbReference type="ChEBI" id="CHEBI:57699"/>
        <dbReference type="ChEBI" id="CHEBI:57945"/>
        <dbReference type="EC" id="1.1.1.23"/>
    </reaction>
</comment>
<dbReference type="OrthoDB" id="36308at2157"/>
<keyword evidence="9 11" id="KW-0368">Histidine biosynthesis</keyword>
<evidence type="ECO:0000256" key="13">
    <source>
        <dbReference type="PIRSR" id="PIRSR000099-1"/>
    </source>
</evidence>
<dbReference type="CDD" id="cd06572">
    <property type="entry name" value="Histidinol_dh"/>
    <property type="match status" value="1"/>
</dbReference>
<keyword evidence="19" id="KW-1185">Reference proteome</keyword>
<dbReference type="eggNOG" id="arCOG04352">
    <property type="taxonomic scope" value="Archaea"/>
</dbReference>
<feature type="binding site" evidence="11 14">
    <location>
        <position position="118"/>
    </location>
    <ligand>
        <name>NAD(+)</name>
        <dbReference type="ChEBI" id="CHEBI:57540"/>
    </ligand>
</feature>
<dbReference type="GO" id="GO:0008270">
    <property type="term" value="F:zinc ion binding"/>
    <property type="evidence" value="ECO:0007669"/>
    <property type="project" value="UniProtKB-UniRule"/>
</dbReference>
<keyword evidence="7 11" id="KW-0862">Zinc</keyword>
<feature type="binding site" evidence="11 15">
    <location>
        <position position="399"/>
    </location>
    <ligand>
        <name>substrate</name>
    </ligand>
</feature>
<evidence type="ECO:0000256" key="11">
    <source>
        <dbReference type="HAMAP-Rule" id="MF_01024"/>
    </source>
</evidence>
<comment type="cofactor">
    <cofactor evidence="11 16">
        <name>Zn(2+)</name>
        <dbReference type="ChEBI" id="CHEBI:29105"/>
    </cofactor>
    <text evidence="11 16">Binds 1 zinc ion per subunit.</text>
</comment>
<dbReference type="EMBL" id="CP005290">
    <property type="protein sequence ID" value="AGK61568.1"/>
    <property type="molecule type" value="Genomic_DNA"/>
</dbReference>
<evidence type="ECO:0000256" key="3">
    <source>
        <dbReference type="ARBA" id="ARBA00010178"/>
    </source>
</evidence>
<feature type="binding site" evidence="11 15">
    <location>
        <position position="226"/>
    </location>
    <ligand>
        <name>substrate</name>
    </ligand>
</feature>
<feature type="binding site" evidence="11 16">
    <location>
        <position position="399"/>
    </location>
    <ligand>
        <name>Zn(2+)</name>
        <dbReference type="ChEBI" id="CHEBI:29105"/>
    </ligand>
</feature>
<feature type="binding site" evidence="11 14">
    <location>
        <position position="203"/>
    </location>
    <ligand>
        <name>NAD(+)</name>
        <dbReference type="ChEBI" id="CHEBI:57540"/>
    </ligand>
</feature>
<dbReference type="FunFam" id="3.40.50.1980:FF:000001">
    <property type="entry name" value="Histidinol dehydrogenase"/>
    <property type="match status" value="1"/>
</dbReference>
<dbReference type="PIRSF" id="PIRSF000099">
    <property type="entry name" value="Histidinol_dh"/>
    <property type="match status" value="1"/>
</dbReference>
<evidence type="ECO:0000256" key="16">
    <source>
        <dbReference type="PIRSR" id="PIRSR000099-4"/>
    </source>
</evidence>
<dbReference type="InterPro" id="IPR012131">
    <property type="entry name" value="Hstdl_DH"/>
</dbReference>
<feature type="active site" description="Proton acceptor" evidence="11 13">
    <location>
        <position position="307"/>
    </location>
</feature>
<feature type="binding site" evidence="11 16">
    <location>
        <position position="340"/>
    </location>
    <ligand>
        <name>Zn(2+)</name>
        <dbReference type="ChEBI" id="CHEBI:29105"/>
    </ligand>
</feature>
<dbReference type="GO" id="GO:0000105">
    <property type="term" value="P:L-histidine biosynthetic process"/>
    <property type="evidence" value="ECO:0007669"/>
    <property type="project" value="UniProtKB-UniRule"/>
</dbReference>
<dbReference type="Proteomes" id="UP000013307">
    <property type="component" value="Chromosome"/>
</dbReference>
<evidence type="ECO:0000256" key="17">
    <source>
        <dbReference type="RuleBase" id="RU004175"/>
    </source>
</evidence>
<comment type="pathway">
    <text evidence="2 11 12">Amino-acid biosynthesis; L-histidine biosynthesis; L-histidine from 5-phospho-alpha-D-ribose 1-diphosphate: step 9/9.</text>
</comment>
<feature type="binding site" evidence="11 16">
    <location>
        <position position="248"/>
    </location>
    <ligand>
        <name>Zn(2+)</name>
        <dbReference type="ChEBI" id="CHEBI:29105"/>
    </ligand>
</feature>
<feature type="binding site" evidence="11 15">
    <location>
        <position position="248"/>
    </location>
    <ligand>
        <name>substrate</name>
    </ligand>
</feature>
<dbReference type="InterPro" id="IPR022695">
    <property type="entry name" value="Histidinol_DH_monofunct"/>
</dbReference>
<dbReference type="GO" id="GO:0051287">
    <property type="term" value="F:NAD binding"/>
    <property type="evidence" value="ECO:0007669"/>
    <property type="project" value="InterPro"/>
</dbReference>
<keyword evidence="11 12" id="KW-0028">Amino-acid biosynthesis</keyword>